<dbReference type="OrthoDB" id="1759267at2"/>
<gene>
    <name evidence="2" type="ordered locus">HMPREF0389_01577</name>
</gene>
<proteinExistence type="predicted"/>
<feature type="region of interest" description="Disordered" evidence="1">
    <location>
        <begin position="1"/>
        <end position="41"/>
    </location>
</feature>
<sequence length="329" mass="37458">MKERGTNNQMKTNNKIETNSQTEEIRESVLHTRSTQRTRRKVGVKKKTALALFLSVCMMSMSGCIGSTDGSSDGSSTTGEVPVLAGVNYDEMFTGPNGERQKTDGKYATVTKDGLVRWDQENKQYEQTPQVMEMMKKVTVDGIPVSLPMQFEDITKINPDYKKLTSINCKKIIKDGGMEDIEDKKTGYYFGNMTGIDEYKEDKSIFLHIYTPNITTLVLHIDLIREHIEGLDNIGFRSLCQSDIRVDGIGRGNTFNEMYEKFGIPYEVADIESLGVCVTYYYENRKEDKAYIIRFMNDDLLMNPKSGKEEEVQKNMIHSVDVVVMEQQL</sequence>
<evidence type="ECO:0000313" key="2">
    <source>
        <dbReference type="EMBL" id="EFE27658.1"/>
    </source>
</evidence>
<feature type="compositionally biased region" description="Polar residues" evidence="1">
    <location>
        <begin position="1"/>
        <end position="22"/>
    </location>
</feature>
<protein>
    <submittedName>
        <fullName evidence="2">Uncharacterized protein</fullName>
    </submittedName>
</protein>
<dbReference type="eggNOG" id="ENOG5030R2G">
    <property type="taxonomic scope" value="Bacteria"/>
</dbReference>
<accession>D6GTY7</accession>
<dbReference type="AlphaFoldDB" id="D6GTY7"/>
<evidence type="ECO:0000256" key="1">
    <source>
        <dbReference type="SAM" id="MobiDB-lite"/>
    </source>
</evidence>
<dbReference type="KEGG" id="faa:HMPREF0389_01577"/>
<name>D6GTY7_FILAD</name>
<organism evidence="2 3">
    <name type="scientific">Filifactor alocis (strain ATCC 35896 / CCUG 47790 / D40 B5)</name>
    <name type="common">Fusobacterium alocis</name>
    <dbReference type="NCBI Taxonomy" id="546269"/>
    <lineage>
        <taxon>Bacteria</taxon>
        <taxon>Bacillati</taxon>
        <taxon>Bacillota</taxon>
        <taxon>Clostridia</taxon>
        <taxon>Peptostreptococcales</taxon>
        <taxon>Filifactoraceae</taxon>
        <taxon>Filifactor</taxon>
    </lineage>
</organism>
<keyword evidence="3" id="KW-1185">Reference proteome</keyword>
<evidence type="ECO:0000313" key="3">
    <source>
        <dbReference type="Proteomes" id="UP000007468"/>
    </source>
</evidence>
<reference evidence="3" key="1">
    <citation type="submission" date="2010-12" db="EMBL/GenBank/DDBJ databases">
        <title>The genome sequence of Filifactor alocis strain ATCC 35896.</title>
        <authorList>
            <consortium name="The Broad Institute Genome Sequencing Platform"/>
            <person name="Ward D."/>
            <person name="Earl A."/>
            <person name="Feldgarden M."/>
            <person name="Young S.K."/>
            <person name="Gargeya S."/>
            <person name="Zeng Q."/>
            <person name="Alvarado L."/>
            <person name="Berlin A."/>
            <person name="Bochicchio J."/>
            <person name="Chapman S.B."/>
            <person name="Chen Z."/>
            <person name="Freedman E."/>
            <person name="Gellesch M."/>
            <person name="Goldberg J."/>
            <person name="Griggs A."/>
            <person name="Gujja S."/>
            <person name="Heilman E."/>
            <person name="Heiman D."/>
            <person name="Howarth C."/>
            <person name="Mehta T."/>
            <person name="Neiman D."/>
            <person name="Pearson M."/>
            <person name="Roberts A."/>
            <person name="Saif S."/>
            <person name="Shea T."/>
            <person name="Shenoy N."/>
            <person name="Sisk P."/>
            <person name="Stolte C."/>
            <person name="Sykes S."/>
            <person name="White J."/>
            <person name="Yandava C."/>
            <person name="Izard J."/>
            <person name="Blanton J.M."/>
            <person name="Baranova O.V."/>
            <person name="Tanner A.C."/>
            <person name="Dewhirst F.E."/>
            <person name="Haas B."/>
            <person name="Nusbaum C."/>
            <person name="Birren B."/>
        </authorList>
    </citation>
    <scope>NUCLEOTIDE SEQUENCE [LARGE SCALE GENOMIC DNA]</scope>
    <source>
        <strain evidence="3">ATCC 35896 / CCUG 47790 / D40 B5</strain>
    </source>
</reference>
<dbReference type="EMBL" id="CP002390">
    <property type="protein sequence ID" value="EFE27658.1"/>
    <property type="molecule type" value="Genomic_DNA"/>
</dbReference>
<dbReference type="Proteomes" id="UP000007468">
    <property type="component" value="Chromosome"/>
</dbReference>